<feature type="non-terminal residue" evidence="8">
    <location>
        <position position="202"/>
    </location>
</feature>
<evidence type="ECO:0000313" key="8">
    <source>
        <dbReference type="EMBL" id="MBE3638822.1"/>
    </source>
</evidence>
<comment type="caution">
    <text evidence="8">The sequence shown here is derived from an EMBL/GenBank/DDBJ whole genome shotgun (WGS) entry which is preliminary data.</text>
</comment>
<dbReference type="GO" id="GO:0005886">
    <property type="term" value="C:plasma membrane"/>
    <property type="evidence" value="ECO:0007669"/>
    <property type="project" value="UniProtKB-SubCell"/>
</dbReference>
<keyword evidence="4 6" id="KW-1133">Transmembrane helix</keyword>
<keyword evidence="5 6" id="KW-0472">Membrane</keyword>
<dbReference type="InterPro" id="IPR043429">
    <property type="entry name" value="ArtM/GltK/GlnP/TcyL/YhdX-like"/>
</dbReference>
<keyword evidence="2 6" id="KW-0812">Transmembrane</keyword>
<evidence type="ECO:0000256" key="5">
    <source>
        <dbReference type="ARBA" id="ARBA00023136"/>
    </source>
</evidence>
<feature type="domain" description="ABC transmembrane type-1" evidence="7">
    <location>
        <begin position="81"/>
        <end position="202"/>
    </location>
</feature>
<name>A0A8J6YW32_9RHOB</name>
<comment type="subcellular location">
    <subcellularLocation>
        <location evidence="1">Cell membrane</location>
        <topology evidence="1">Multi-pass membrane protein</topology>
    </subcellularLocation>
</comment>
<dbReference type="PROSITE" id="PS50928">
    <property type="entry name" value="ABC_TM1"/>
    <property type="match status" value="1"/>
</dbReference>
<dbReference type="PANTHER" id="PTHR30614">
    <property type="entry name" value="MEMBRANE COMPONENT OF AMINO ACID ABC TRANSPORTER"/>
    <property type="match status" value="1"/>
</dbReference>
<sequence>MIPPSPPPPPQRRLPLADLAVLAGLLLLAGLAAANVLSNMQRSGMTPGFGFLGSQAGFDVSETLLRYSPQDSYARVVLAGVLNTLLLAAVSLVLATLAGLAVGLASVGPSRVGARLALLYVELLRNLPKLLILLVLFVAAVTGLPHVREALSLGPVHLSNRSLHFPLPVWDPAHALPLWAALAALPLARAVAGRLRLRRDRT</sequence>
<accession>A0A8J6YW32</accession>
<dbReference type="GO" id="GO:0006865">
    <property type="term" value="P:amino acid transport"/>
    <property type="evidence" value="ECO:0007669"/>
    <property type="project" value="UniProtKB-KW"/>
</dbReference>
<keyword evidence="3" id="KW-0813">Transport</keyword>
<protein>
    <submittedName>
        <fullName evidence="8">Amino acid ABC transporter permease</fullName>
    </submittedName>
</protein>
<evidence type="ECO:0000256" key="6">
    <source>
        <dbReference type="SAM" id="Phobius"/>
    </source>
</evidence>
<evidence type="ECO:0000256" key="4">
    <source>
        <dbReference type="ARBA" id="ARBA00022989"/>
    </source>
</evidence>
<evidence type="ECO:0000256" key="3">
    <source>
        <dbReference type="ARBA" id="ARBA00022970"/>
    </source>
</evidence>
<dbReference type="InterPro" id="IPR000515">
    <property type="entry name" value="MetI-like"/>
</dbReference>
<dbReference type="AlphaFoldDB" id="A0A8J6YW32"/>
<feature type="transmembrane region" description="Helical" evidence="6">
    <location>
        <begin position="85"/>
        <end position="107"/>
    </location>
</feature>
<evidence type="ECO:0000256" key="1">
    <source>
        <dbReference type="ARBA" id="ARBA00004651"/>
    </source>
</evidence>
<proteinExistence type="predicted"/>
<reference evidence="8" key="1">
    <citation type="submission" date="2020-09" db="EMBL/GenBank/DDBJ databases">
        <title>A novel bacterium of genus Mangrovicoccus, isolated from South China Sea.</title>
        <authorList>
            <person name="Huang H."/>
            <person name="Mo K."/>
            <person name="Hu Y."/>
        </authorList>
    </citation>
    <scope>NUCLEOTIDE SEQUENCE</scope>
    <source>
        <strain evidence="8">HB182678</strain>
    </source>
</reference>
<feature type="transmembrane region" description="Helical" evidence="6">
    <location>
        <begin position="173"/>
        <end position="192"/>
    </location>
</feature>
<gene>
    <name evidence="8" type="ORF">ICN82_11480</name>
</gene>
<evidence type="ECO:0000256" key="2">
    <source>
        <dbReference type="ARBA" id="ARBA00022692"/>
    </source>
</evidence>
<dbReference type="EMBL" id="JACVXA010000033">
    <property type="protein sequence ID" value="MBE3638822.1"/>
    <property type="molecule type" value="Genomic_DNA"/>
</dbReference>
<dbReference type="SUPFAM" id="SSF161098">
    <property type="entry name" value="MetI-like"/>
    <property type="match status" value="1"/>
</dbReference>
<dbReference type="PANTHER" id="PTHR30614:SF0">
    <property type="entry name" value="L-CYSTINE TRANSPORT SYSTEM PERMEASE PROTEIN TCYL"/>
    <property type="match status" value="1"/>
</dbReference>
<keyword evidence="9" id="KW-1185">Reference proteome</keyword>
<dbReference type="Proteomes" id="UP000609121">
    <property type="component" value="Unassembled WGS sequence"/>
</dbReference>
<dbReference type="GO" id="GO:0055085">
    <property type="term" value="P:transmembrane transport"/>
    <property type="evidence" value="ECO:0007669"/>
    <property type="project" value="InterPro"/>
</dbReference>
<organism evidence="8 9">
    <name type="scientific">Mangrovicoccus algicola</name>
    <dbReference type="NCBI Taxonomy" id="2771008"/>
    <lineage>
        <taxon>Bacteria</taxon>
        <taxon>Pseudomonadati</taxon>
        <taxon>Pseudomonadota</taxon>
        <taxon>Alphaproteobacteria</taxon>
        <taxon>Rhodobacterales</taxon>
        <taxon>Paracoccaceae</taxon>
        <taxon>Mangrovicoccus</taxon>
    </lineage>
</organism>
<dbReference type="InterPro" id="IPR035906">
    <property type="entry name" value="MetI-like_sf"/>
</dbReference>
<keyword evidence="3" id="KW-0029">Amino-acid transport</keyword>
<evidence type="ECO:0000259" key="7">
    <source>
        <dbReference type="PROSITE" id="PS50928"/>
    </source>
</evidence>
<dbReference type="Gene3D" id="1.10.3720.10">
    <property type="entry name" value="MetI-like"/>
    <property type="match status" value="1"/>
</dbReference>
<evidence type="ECO:0000313" key="9">
    <source>
        <dbReference type="Proteomes" id="UP000609121"/>
    </source>
</evidence>